<dbReference type="GO" id="GO:0003700">
    <property type="term" value="F:DNA-binding transcription factor activity"/>
    <property type="evidence" value="ECO:0007669"/>
    <property type="project" value="InterPro"/>
</dbReference>
<dbReference type="PANTHER" id="PTHR31429:SF3">
    <property type="entry name" value="WRKY TRANSCRIPTION FACTOR 40-RELATED"/>
    <property type="match status" value="1"/>
</dbReference>
<keyword evidence="4" id="KW-0804">Transcription</keyword>
<protein>
    <recommendedName>
        <fullName evidence="7">WRKY domain-containing protein</fullName>
    </recommendedName>
</protein>
<evidence type="ECO:0000256" key="4">
    <source>
        <dbReference type="ARBA" id="ARBA00023163"/>
    </source>
</evidence>
<dbReference type="OMA" id="MESTWVD"/>
<dbReference type="EMBL" id="JABCRI010000004">
    <property type="protein sequence ID" value="KAF8407247.1"/>
    <property type="molecule type" value="Genomic_DNA"/>
</dbReference>
<keyword evidence="2" id="KW-0805">Transcription regulation</keyword>
<evidence type="ECO:0000313" key="8">
    <source>
        <dbReference type="EMBL" id="KAF8407247.1"/>
    </source>
</evidence>
<proteinExistence type="predicted"/>
<keyword evidence="3" id="KW-0238">DNA-binding</keyword>
<feature type="domain" description="WRKY" evidence="7">
    <location>
        <begin position="151"/>
        <end position="217"/>
    </location>
</feature>
<dbReference type="Gene3D" id="2.20.25.80">
    <property type="entry name" value="WRKY domain"/>
    <property type="match status" value="1"/>
</dbReference>
<dbReference type="AlphaFoldDB" id="A0A834ZIV3"/>
<dbReference type="InterPro" id="IPR003657">
    <property type="entry name" value="WRKY_dom"/>
</dbReference>
<keyword evidence="5" id="KW-0539">Nucleus</keyword>
<dbReference type="Pfam" id="PF03106">
    <property type="entry name" value="WRKY"/>
    <property type="match status" value="1"/>
</dbReference>
<accession>A0A834ZIV3</accession>
<dbReference type="OrthoDB" id="1879341at2759"/>
<dbReference type="PANTHER" id="PTHR31429">
    <property type="entry name" value="WRKY TRANSCRIPTION FACTOR 36-RELATED"/>
    <property type="match status" value="1"/>
</dbReference>
<dbReference type="FunFam" id="2.20.25.80:FF:000008">
    <property type="entry name" value="WRKY transcription factor 40"/>
    <property type="match status" value="1"/>
</dbReference>
<evidence type="ECO:0000313" key="9">
    <source>
        <dbReference type="Proteomes" id="UP000655225"/>
    </source>
</evidence>
<keyword evidence="9" id="KW-1185">Reference proteome</keyword>
<dbReference type="Proteomes" id="UP000655225">
    <property type="component" value="Unassembled WGS sequence"/>
</dbReference>
<dbReference type="PROSITE" id="PS50811">
    <property type="entry name" value="WRKY"/>
    <property type="match status" value="1"/>
</dbReference>
<dbReference type="SUPFAM" id="SSF118290">
    <property type="entry name" value="WRKY DNA-binding domain"/>
    <property type="match status" value="1"/>
</dbReference>
<dbReference type="InterPro" id="IPR036576">
    <property type="entry name" value="WRKY_dom_sf"/>
</dbReference>
<dbReference type="GO" id="GO:0043565">
    <property type="term" value="F:sequence-specific DNA binding"/>
    <property type="evidence" value="ECO:0007669"/>
    <property type="project" value="InterPro"/>
</dbReference>
<evidence type="ECO:0000256" key="1">
    <source>
        <dbReference type="ARBA" id="ARBA00004123"/>
    </source>
</evidence>
<sequence length="312" mass="34648">MNSTWVDTSLSVNLNVNPLRLFDETPKRELERNTVDLGRKLSVKEEEEGSVLAEELNRVNAENKKLIEMLTVMSENYNALQSQVMDLMSKNPRKEITTSRKRKAESNNDSNKNVINGNTESSSSDEDLCKYPREEINTKVSRIYVRTNASDTSLVVKDGYQWRKYGQKVTKDNPSPRAYFKCSFSPTCSVKKKVQRSIEDQSTLVASYEGEHNHPRPSRAEAAMVSSQVVTPGSVPCLAPVSSSSSALTLDLTKPGSCDDANKSSREIQLSAFQQFLVDQMGSSLAKDPSFAAALVAAISGRIFEQGSTEKW</sequence>
<evidence type="ECO:0000256" key="2">
    <source>
        <dbReference type="ARBA" id="ARBA00023015"/>
    </source>
</evidence>
<dbReference type="GO" id="GO:0005634">
    <property type="term" value="C:nucleus"/>
    <property type="evidence" value="ECO:0007669"/>
    <property type="project" value="UniProtKB-SubCell"/>
</dbReference>
<name>A0A834ZIV3_TETSI</name>
<evidence type="ECO:0000259" key="7">
    <source>
        <dbReference type="PROSITE" id="PS50811"/>
    </source>
</evidence>
<comment type="caution">
    <text evidence="8">The sequence shown here is derived from an EMBL/GenBank/DDBJ whole genome shotgun (WGS) entry which is preliminary data.</text>
</comment>
<dbReference type="InterPro" id="IPR044810">
    <property type="entry name" value="WRKY_plant"/>
</dbReference>
<evidence type="ECO:0000256" key="3">
    <source>
        <dbReference type="ARBA" id="ARBA00023125"/>
    </source>
</evidence>
<evidence type="ECO:0000256" key="5">
    <source>
        <dbReference type="ARBA" id="ARBA00023242"/>
    </source>
</evidence>
<organism evidence="8 9">
    <name type="scientific">Tetracentron sinense</name>
    <name type="common">Spur-leaf</name>
    <dbReference type="NCBI Taxonomy" id="13715"/>
    <lineage>
        <taxon>Eukaryota</taxon>
        <taxon>Viridiplantae</taxon>
        <taxon>Streptophyta</taxon>
        <taxon>Embryophyta</taxon>
        <taxon>Tracheophyta</taxon>
        <taxon>Spermatophyta</taxon>
        <taxon>Magnoliopsida</taxon>
        <taxon>Trochodendrales</taxon>
        <taxon>Trochodendraceae</taxon>
        <taxon>Tetracentron</taxon>
    </lineage>
</organism>
<dbReference type="SMART" id="SM00774">
    <property type="entry name" value="WRKY"/>
    <property type="match status" value="1"/>
</dbReference>
<dbReference type="GO" id="GO:0051707">
    <property type="term" value="P:response to other organism"/>
    <property type="evidence" value="ECO:0007669"/>
    <property type="project" value="UniProtKB-ARBA"/>
</dbReference>
<comment type="subcellular location">
    <subcellularLocation>
        <location evidence="1">Nucleus</location>
    </subcellularLocation>
</comment>
<reference evidence="8 9" key="1">
    <citation type="submission" date="2020-04" db="EMBL/GenBank/DDBJ databases">
        <title>Plant Genome Project.</title>
        <authorList>
            <person name="Zhang R.-G."/>
        </authorList>
    </citation>
    <scope>NUCLEOTIDE SEQUENCE [LARGE SCALE GENOMIC DNA]</scope>
    <source>
        <strain evidence="8">YNK0</strain>
        <tissue evidence="8">Leaf</tissue>
    </source>
</reference>
<feature type="region of interest" description="Disordered" evidence="6">
    <location>
        <begin position="88"/>
        <end position="128"/>
    </location>
</feature>
<gene>
    <name evidence="8" type="ORF">HHK36_006374</name>
</gene>
<evidence type="ECO:0000256" key="6">
    <source>
        <dbReference type="SAM" id="MobiDB-lite"/>
    </source>
</evidence>
<feature type="compositionally biased region" description="Polar residues" evidence="6">
    <location>
        <begin position="107"/>
        <end position="122"/>
    </location>
</feature>